<dbReference type="KEGG" id="asol:BEN76_03975"/>
<keyword evidence="1" id="KW-1133">Transmembrane helix</keyword>
<feature type="transmembrane region" description="Helical" evidence="1">
    <location>
        <begin position="51"/>
        <end position="68"/>
    </location>
</feature>
<dbReference type="RefSeq" id="WP_076032326.1">
    <property type="nucleotide sequence ID" value="NZ_CP016896.1"/>
</dbReference>
<gene>
    <name evidence="2" type="ORF">BEN76_03975</name>
</gene>
<dbReference type="Proteomes" id="UP000185674">
    <property type="component" value="Chromosome"/>
</dbReference>
<evidence type="ECO:0000256" key="1">
    <source>
        <dbReference type="SAM" id="Phobius"/>
    </source>
</evidence>
<evidence type="ECO:0000313" key="3">
    <source>
        <dbReference type="Proteomes" id="UP000185674"/>
    </source>
</evidence>
<feature type="transmembrane region" description="Helical" evidence="1">
    <location>
        <begin position="12"/>
        <end position="31"/>
    </location>
</feature>
<organism evidence="2 3">
    <name type="scientific">Acinetobacter soli</name>
    <dbReference type="NCBI Taxonomy" id="487316"/>
    <lineage>
        <taxon>Bacteria</taxon>
        <taxon>Pseudomonadati</taxon>
        <taxon>Pseudomonadota</taxon>
        <taxon>Gammaproteobacteria</taxon>
        <taxon>Moraxellales</taxon>
        <taxon>Moraxellaceae</taxon>
        <taxon>Acinetobacter</taxon>
    </lineage>
</organism>
<dbReference type="EMBL" id="CP016896">
    <property type="protein sequence ID" value="APV35220.1"/>
    <property type="molecule type" value="Genomic_DNA"/>
</dbReference>
<keyword evidence="1" id="KW-0472">Membrane</keyword>
<keyword evidence="1" id="KW-0812">Transmembrane</keyword>
<accession>A0A1P8EG82</accession>
<dbReference type="STRING" id="487316.BEN76_03975"/>
<evidence type="ECO:0000313" key="2">
    <source>
        <dbReference type="EMBL" id="APV35220.1"/>
    </source>
</evidence>
<protein>
    <submittedName>
        <fullName evidence="2">Uncharacterized protein</fullName>
    </submittedName>
</protein>
<proteinExistence type="predicted"/>
<sequence>MKKSHLFKIFSKSWVSWVVSIYLLSIFLYTLSFCMSSGKNILLASNELGDFLAGVFSPLAFLFLFLGYRQQSLEIQKNTNELKEQKRQLLLQSQPSFHFKNFKGEALPFLDKTKISLSFQLSNSGPKCWNLFFTLALDKDYVGMLPQGTTDKEFIDNNYNLNHDFDFTYTSEYLNYEDGNPYIYLIINYFDLNNKLQIQSKKIFFKKTNSEYFVYSHNHVAQSLIY</sequence>
<name>A0A1P8EG82_9GAMM</name>
<dbReference type="AlphaFoldDB" id="A0A1P8EG82"/>
<reference evidence="2 3" key="1">
    <citation type="submission" date="2016-08" db="EMBL/GenBank/DDBJ databases">
        <title>Complete genome sequence of Acinetobacter baylyi strain GFJ2.</title>
        <authorList>
            <person name="Tabata M."/>
            <person name="Kuboki S."/>
            <person name="Gibu N."/>
            <person name="Kinouchi Y."/>
            <person name="Vangnai A."/>
            <person name="Kasai D."/>
            <person name="Fukuda M."/>
        </authorList>
    </citation>
    <scope>NUCLEOTIDE SEQUENCE [LARGE SCALE GENOMIC DNA]</scope>
    <source>
        <strain evidence="2 3">GFJ2</strain>
    </source>
</reference>